<keyword evidence="1" id="KW-0805">Transcription regulation</keyword>
<dbReference type="GO" id="GO:0003677">
    <property type="term" value="F:DNA binding"/>
    <property type="evidence" value="ECO:0007669"/>
    <property type="project" value="UniProtKB-KW"/>
</dbReference>
<dbReference type="RefSeq" id="WP_159961856.1">
    <property type="nucleotide sequence ID" value="NZ_OCNK01000008.1"/>
</dbReference>
<dbReference type="PROSITE" id="PS51118">
    <property type="entry name" value="HTH_HXLR"/>
    <property type="match status" value="1"/>
</dbReference>
<name>A0A286H7P8_9ACTN</name>
<keyword evidence="2" id="KW-0238">DNA-binding</keyword>
<evidence type="ECO:0000256" key="2">
    <source>
        <dbReference type="ARBA" id="ARBA00023125"/>
    </source>
</evidence>
<dbReference type="AlphaFoldDB" id="A0A286H7P8"/>
<dbReference type="EMBL" id="OCNK01000008">
    <property type="protein sequence ID" value="SOE03825.1"/>
    <property type="molecule type" value="Genomic_DNA"/>
</dbReference>
<evidence type="ECO:0000313" key="6">
    <source>
        <dbReference type="Proteomes" id="UP000219482"/>
    </source>
</evidence>
<dbReference type="InterPro" id="IPR002577">
    <property type="entry name" value="HTH_HxlR"/>
</dbReference>
<dbReference type="SUPFAM" id="SSF46785">
    <property type="entry name" value="Winged helix' DNA-binding domain"/>
    <property type="match status" value="1"/>
</dbReference>
<feature type="domain" description="HTH hxlR-type" evidence="4">
    <location>
        <begin position="2"/>
        <end position="102"/>
    </location>
</feature>
<dbReference type="OrthoDB" id="5183359at2"/>
<accession>A0A286H7P8</accession>
<evidence type="ECO:0000256" key="3">
    <source>
        <dbReference type="ARBA" id="ARBA00023163"/>
    </source>
</evidence>
<dbReference type="PANTHER" id="PTHR33204:SF18">
    <property type="entry name" value="TRANSCRIPTIONAL REGULATORY PROTEIN"/>
    <property type="match status" value="1"/>
</dbReference>
<keyword evidence="6" id="KW-1185">Reference proteome</keyword>
<dbReference type="Pfam" id="PF01638">
    <property type="entry name" value="HxlR"/>
    <property type="match status" value="1"/>
</dbReference>
<proteinExistence type="predicted"/>
<evidence type="ECO:0000256" key="1">
    <source>
        <dbReference type="ARBA" id="ARBA00023015"/>
    </source>
</evidence>
<organism evidence="5 6">
    <name type="scientific">Blastococcus haudaquaticus</name>
    <dbReference type="NCBI Taxonomy" id="1938745"/>
    <lineage>
        <taxon>Bacteria</taxon>
        <taxon>Bacillati</taxon>
        <taxon>Actinomycetota</taxon>
        <taxon>Actinomycetes</taxon>
        <taxon>Geodermatophilales</taxon>
        <taxon>Geodermatophilaceae</taxon>
        <taxon>Blastococcus</taxon>
    </lineage>
</organism>
<keyword evidence="3" id="KW-0804">Transcription</keyword>
<evidence type="ECO:0000259" key="4">
    <source>
        <dbReference type="PROSITE" id="PS51118"/>
    </source>
</evidence>
<dbReference type="Proteomes" id="UP000219482">
    <property type="component" value="Unassembled WGS sequence"/>
</dbReference>
<protein>
    <submittedName>
        <fullName evidence="5">Transcriptional regulator, HxlR family</fullName>
    </submittedName>
</protein>
<dbReference type="PANTHER" id="PTHR33204">
    <property type="entry name" value="TRANSCRIPTIONAL REGULATOR, MARR FAMILY"/>
    <property type="match status" value="1"/>
</dbReference>
<dbReference type="InterPro" id="IPR036388">
    <property type="entry name" value="WH-like_DNA-bd_sf"/>
</dbReference>
<gene>
    <name evidence="5" type="ORF">SAMN06272739_4383</name>
</gene>
<sequence>MNDGVAGVLALVGERWALQVVRDVSLGLRRFNELEAATGAPRTVLSDRLRRLVDAGVLDTRPYQVPGSRVRTEYVLTDAGYDLLPLLSAMSDWGERHLGGGVPGDVVYRHGGCGGRVTARLVCECGQETAPRDRLIAEINR</sequence>
<reference evidence="6" key="1">
    <citation type="submission" date="2017-09" db="EMBL/GenBank/DDBJ databases">
        <authorList>
            <person name="Varghese N."/>
            <person name="Submissions S."/>
        </authorList>
    </citation>
    <scope>NUCLEOTIDE SEQUENCE [LARGE SCALE GENOMIC DNA]</scope>
    <source>
        <strain evidence="6">DSM 44270</strain>
    </source>
</reference>
<dbReference type="Gene3D" id="1.10.10.10">
    <property type="entry name" value="Winged helix-like DNA-binding domain superfamily/Winged helix DNA-binding domain"/>
    <property type="match status" value="1"/>
</dbReference>
<dbReference type="InterPro" id="IPR036390">
    <property type="entry name" value="WH_DNA-bd_sf"/>
</dbReference>
<evidence type="ECO:0000313" key="5">
    <source>
        <dbReference type="EMBL" id="SOE03825.1"/>
    </source>
</evidence>